<evidence type="ECO:0000259" key="2">
    <source>
        <dbReference type="Pfam" id="PF05057"/>
    </source>
</evidence>
<dbReference type="InterPro" id="IPR041617">
    <property type="entry name" value="TPR_MalT"/>
</dbReference>
<dbReference type="PANTHER" id="PTHR46082:SF10">
    <property type="entry name" value="NB-ARC DOMAIN-CONTAINING PROTEIN"/>
    <property type="match status" value="1"/>
</dbReference>
<dbReference type="EMBL" id="JBFXLT010000024">
    <property type="protein sequence ID" value="KAL2816120.1"/>
    <property type="molecule type" value="Genomic_DNA"/>
</dbReference>
<dbReference type="SUPFAM" id="SSF53474">
    <property type="entry name" value="alpha/beta-Hydrolases"/>
    <property type="match status" value="1"/>
</dbReference>
<keyword evidence="6" id="KW-1185">Reference proteome</keyword>
<dbReference type="Proteomes" id="UP001610334">
    <property type="component" value="Unassembled WGS sequence"/>
</dbReference>
<evidence type="ECO:0000259" key="4">
    <source>
        <dbReference type="Pfam" id="PF17874"/>
    </source>
</evidence>
<dbReference type="Gene3D" id="1.25.40.10">
    <property type="entry name" value="Tetratricopeptide repeat domain"/>
    <property type="match status" value="2"/>
</dbReference>
<sequence>MLDVVILAEALRPHNAHFADLPPSGTFLRMLAPGKEPKIDIIAIHGLNPKNKERHAERTWELDGKLWLRDFLPKHLPQARIFLFGYNSSVSIQSSSAGVREQAQNLLSRLLLERQDCHSRPIIFIAHSLGGIVVKEALVQAKLGAIYDSIRTATYGIAFFGTPHRGSHLAKMGETVAKAVRAFLRTPNNTFINALKENDLYANELSANFQQLLEDYQYINFYETLPLRSLGLIVEQKSATLGLPDTREMTVAVAGDHESICRFRSEDDDNYIHVSGLISKFATMAMNGDEGSSLFRRSVTTETTLVAARAEPKICMIPFNRNPGFVDRASVLDQLRDRIVPIGSAARVALFGLGGVGKSQIAIEFAYDIWAQSQCSVFWVSASSLDRFRESYTAIFEKHVASDAEETSDKLTHVKHWLEKEHRDWVLIIDNADETALFEANKSGVEDEERQSILSFLPESLHGVTLITTRNRAAGVKFTKGLANTLIEVQPMTSEESKCLIKNTVTDHYLEEADMDELSELLGHLPLAIVQAAAFMQENSMSISEYIELYNDSDETRMDLLCEPFETLGRDTGVPNAVVTTIIVSIDQIRKRDPRAIEILSLIAFLDRNDVPKSLVQQKIKRPIDLTKALGALKAFSLVVATDAKGNISLHRLVQLVLRKWLILEGQFEQESIQAMKLLADVYPDATFENWATCASYLPHAHSVLSLIPEVQGEVRRRRIHLQEGIAYYLWSQGRMQEAEKLDLQLVEDKKEEFGPEHPETLESIAGLAATYYDQARWAEAETLDSFIVNTRKRVLGPRDRLTLTSMSNLATTIESLGRMEEAETLRQEVLDVSKSEFGEDDEQTIDAMANLGPLYLDTGRVDKAAQLMQKVVAWRLKNFGPEHRYSLTSLSVLAEVYKAQGKLQDAGELSLQIFAAKEKALGPQHPDTRAEMTLLAGVYQKQGRLDEAETLLVKAIGDEEQQGDPEYDTMDRQLRLSHIYWAQGKEEQAEKLECEALKGSLQTLGRDHRFTLKCLCARAVSQRRRGKDSEAIQLMTQVAHEAEKALGAYHEDTLHYLHLLTEWCGDDVAINNLLETETKERRSLSWEDWTIV</sequence>
<dbReference type="InterPro" id="IPR007111">
    <property type="entry name" value="NACHT_NTPase"/>
</dbReference>
<reference evidence="5 6" key="1">
    <citation type="submission" date="2024-07" db="EMBL/GenBank/DDBJ databases">
        <title>Section-level genome sequencing and comparative genomics of Aspergillus sections Usti and Cavernicolus.</title>
        <authorList>
            <consortium name="Lawrence Berkeley National Laboratory"/>
            <person name="Nybo J.L."/>
            <person name="Vesth T.C."/>
            <person name="Theobald S."/>
            <person name="Frisvad J.C."/>
            <person name="Larsen T.O."/>
            <person name="Kjaerboelling I."/>
            <person name="Rothschild-Mancinelli K."/>
            <person name="Lyhne E.K."/>
            <person name="Kogle M.E."/>
            <person name="Barry K."/>
            <person name="Clum A."/>
            <person name="Na H."/>
            <person name="Ledsgaard L."/>
            <person name="Lin J."/>
            <person name="Lipzen A."/>
            <person name="Kuo A."/>
            <person name="Riley R."/>
            <person name="Mondo S."/>
            <person name="Labutti K."/>
            <person name="Haridas S."/>
            <person name="Pangalinan J."/>
            <person name="Salamov A.A."/>
            <person name="Simmons B.A."/>
            <person name="Magnuson J.K."/>
            <person name="Chen J."/>
            <person name="Drula E."/>
            <person name="Henrissat B."/>
            <person name="Wiebenga A."/>
            <person name="Lubbers R.J."/>
            <person name="Gomes A.C."/>
            <person name="Makela M.R."/>
            <person name="Stajich J."/>
            <person name="Grigoriev I.V."/>
            <person name="Mortensen U.H."/>
            <person name="De Vries R.P."/>
            <person name="Baker S.E."/>
            <person name="Andersen M.R."/>
        </authorList>
    </citation>
    <scope>NUCLEOTIDE SEQUENCE [LARGE SCALE GENOMIC DNA]</scope>
    <source>
        <strain evidence="5 6">CBS 588.65</strain>
    </source>
</reference>
<comment type="caution">
    <text evidence="5">The sequence shown here is derived from an EMBL/GenBank/DDBJ whole genome shotgun (WGS) entry which is preliminary data.</text>
</comment>
<dbReference type="Pfam" id="PF13424">
    <property type="entry name" value="TPR_12"/>
    <property type="match status" value="1"/>
</dbReference>
<dbReference type="InterPro" id="IPR007751">
    <property type="entry name" value="DUF676_lipase-like"/>
</dbReference>
<dbReference type="Gene3D" id="3.40.50.300">
    <property type="entry name" value="P-loop containing nucleotide triphosphate hydrolases"/>
    <property type="match status" value="1"/>
</dbReference>
<name>A0ABR4HLB1_9EURO</name>
<comment type="similarity">
    <text evidence="1">Belongs to the putative lipase ROG1 family.</text>
</comment>
<feature type="domain" description="DUF676" evidence="2">
    <location>
        <begin position="75"/>
        <end position="171"/>
    </location>
</feature>
<dbReference type="InterPro" id="IPR011990">
    <property type="entry name" value="TPR-like_helical_dom_sf"/>
</dbReference>
<dbReference type="InterPro" id="IPR027417">
    <property type="entry name" value="P-loop_NTPase"/>
</dbReference>
<dbReference type="Pfam" id="PF05729">
    <property type="entry name" value="NACHT"/>
    <property type="match status" value="1"/>
</dbReference>
<gene>
    <name evidence="5" type="ORF">BJX63DRAFT_430412</name>
</gene>
<dbReference type="PANTHER" id="PTHR46082">
    <property type="entry name" value="ATP/GTP-BINDING PROTEIN-RELATED"/>
    <property type="match status" value="1"/>
</dbReference>
<dbReference type="Pfam" id="PF17874">
    <property type="entry name" value="TPR_MalT"/>
    <property type="match status" value="1"/>
</dbReference>
<proteinExistence type="inferred from homology"/>
<dbReference type="Gene3D" id="3.40.50.1820">
    <property type="entry name" value="alpha/beta hydrolase"/>
    <property type="match status" value="1"/>
</dbReference>
<evidence type="ECO:0000259" key="3">
    <source>
        <dbReference type="Pfam" id="PF05729"/>
    </source>
</evidence>
<dbReference type="Pfam" id="PF05057">
    <property type="entry name" value="DUF676"/>
    <property type="match status" value="1"/>
</dbReference>
<dbReference type="NCBIfam" id="NF040586">
    <property type="entry name" value="FxSxx_TPR"/>
    <property type="match status" value="1"/>
</dbReference>
<dbReference type="InterPro" id="IPR053137">
    <property type="entry name" value="NLR-like"/>
</dbReference>
<feature type="domain" description="NACHT" evidence="3">
    <location>
        <begin position="348"/>
        <end position="505"/>
    </location>
</feature>
<protein>
    <submittedName>
        <fullName evidence="5">Uncharacterized protein</fullName>
    </submittedName>
</protein>
<dbReference type="SUPFAM" id="SSF52540">
    <property type="entry name" value="P-loop containing nucleoside triphosphate hydrolases"/>
    <property type="match status" value="1"/>
</dbReference>
<evidence type="ECO:0000313" key="5">
    <source>
        <dbReference type="EMBL" id="KAL2816120.1"/>
    </source>
</evidence>
<dbReference type="SUPFAM" id="SSF48452">
    <property type="entry name" value="TPR-like"/>
    <property type="match status" value="2"/>
</dbReference>
<organism evidence="5 6">
    <name type="scientific">Aspergillus granulosus</name>
    <dbReference type="NCBI Taxonomy" id="176169"/>
    <lineage>
        <taxon>Eukaryota</taxon>
        <taxon>Fungi</taxon>
        <taxon>Dikarya</taxon>
        <taxon>Ascomycota</taxon>
        <taxon>Pezizomycotina</taxon>
        <taxon>Eurotiomycetes</taxon>
        <taxon>Eurotiomycetidae</taxon>
        <taxon>Eurotiales</taxon>
        <taxon>Aspergillaceae</taxon>
        <taxon>Aspergillus</taxon>
        <taxon>Aspergillus subgen. Nidulantes</taxon>
    </lineage>
</organism>
<dbReference type="InterPro" id="IPR029058">
    <property type="entry name" value="AB_hydrolase_fold"/>
</dbReference>
<evidence type="ECO:0000256" key="1">
    <source>
        <dbReference type="ARBA" id="ARBA00007920"/>
    </source>
</evidence>
<feature type="domain" description="MalT-like TPR region" evidence="4">
    <location>
        <begin position="811"/>
        <end position="1043"/>
    </location>
</feature>
<evidence type="ECO:0000313" key="6">
    <source>
        <dbReference type="Proteomes" id="UP001610334"/>
    </source>
</evidence>
<accession>A0ABR4HLB1</accession>